<dbReference type="EMBL" id="KQ964513">
    <property type="protein sequence ID" value="KXN70066.1"/>
    <property type="molecule type" value="Genomic_DNA"/>
</dbReference>
<evidence type="ECO:0000313" key="2">
    <source>
        <dbReference type="Proteomes" id="UP000070444"/>
    </source>
</evidence>
<keyword evidence="2" id="KW-1185">Reference proteome</keyword>
<organism evidence="1 2">
    <name type="scientific">Conidiobolus coronatus (strain ATCC 28846 / CBS 209.66 / NRRL 28638)</name>
    <name type="common">Delacroixia coronata</name>
    <dbReference type="NCBI Taxonomy" id="796925"/>
    <lineage>
        <taxon>Eukaryota</taxon>
        <taxon>Fungi</taxon>
        <taxon>Fungi incertae sedis</taxon>
        <taxon>Zoopagomycota</taxon>
        <taxon>Entomophthoromycotina</taxon>
        <taxon>Entomophthoromycetes</taxon>
        <taxon>Entomophthorales</taxon>
        <taxon>Ancylistaceae</taxon>
        <taxon>Conidiobolus</taxon>
    </lineage>
</organism>
<gene>
    <name evidence="1" type="ORF">CONCODRAFT_70940</name>
</gene>
<protein>
    <submittedName>
        <fullName evidence="1">Uncharacterized protein</fullName>
    </submittedName>
</protein>
<sequence length="274" mass="31349">MKRVNNRLLKPCVYGLKLKKLHIECLKKYISENGIISSNEATRRLHNETGLKVSSSTVCRVLGVLKNSNQGSIEPFLSVSTSKVRCRAGSYNFKLQNQHIECLKRYLNENNSINLNEAKKKLYNETGLKVTSVTIKNAYLDLKEHANLDKSQPISDTKITFKQWNFGRKLKNNHIECLKKYLNEDNSIGSTIARNRLHDETGLEISAYPIQLALAKLRKEMSQAGNESHSSTSKLSTKARIREFGYKIKDMHIECLRKYLIEDESISCENIIKL</sequence>
<proteinExistence type="predicted"/>
<dbReference type="AlphaFoldDB" id="A0A137P4Y3"/>
<reference evidence="1 2" key="1">
    <citation type="journal article" date="2015" name="Genome Biol. Evol.">
        <title>Phylogenomic analyses indicate that early fungi evolved digesting cell walls of algal ancestors of land plants.</title>
        <authorList>
            <person name="Chang Y."/>
            <person name="Wang S."/>
            <person name="Sekimoto S."/>
            <person name="Aerts A.L."/>
            <person name="Choi C."/>
            <person name="Clum A."/>
            <person name="LaButti K.M."/>
            <person name="Lindquist E.A."/>
            <person name="Yee Ngan C."/>
            <person name="Ohm R.A."/>
            <person name="Salamov A.A."/>
            <person name="Grigoriev I.V."/>
            <person name="Spatafora J.W."/>
            <person name="Berbee M.L."/>
        </authorList>
    </citation>
    <scope>NUCLEOTIDE SEQUENCE [LARGE SCALE GENOMIC DNA]</scope>
    <source>
        <strain evidence="1 2">NRRL 28638</strain>
    </source>
</reference>
<evidence type="ECO:0000313" key="1">
    <source>
        <dbReference type="EMBL" id="KXN70066.1"/>
    </source>
</evidence>
<dbReference type="Proteomes" id="UP000070444">
    <property type="component" value="Unassembled WGS sequence"/>
</dbReference>
<accession>A0A137P4Y3</accession>
<name>A0A137P4Y3_CONC2</name>